<feature type="transmembrane region" description="Helical" evidence="1">
    <location>
        <begin position="453"/>
        <end position="474"/>
    </location>
</feature>
<evidence type="ECO:0000256" key="1">
    <source>
        <dbReference type="SAM" id="Phobius"/>
    </source>
</evidence>
<dbReference type="AlphaFoldDB" id="J4UIJ7"/>
<dbReference type="HOGENOM" id="CLU_043546_0_0_1"/>
<feature type="transmembrane region" description="Helical" evidence="1">
    <location>
        <begin position="85"/>
        <end position="106"/>
    </location>
</feature>
<name>J4UIJ7_BEAB2</name>
<keyword evidence="1" id="KW-1133">Transmembrane helix</keyword>
<keyword evidence="1" id="KW-0812">Transmembrane</keyword>
<accession>J4UIJ7</accession>
<protein>
    <submittedName>
        <fullName evidence="2">Uncharacterized protein</fullName>
    </submittedName>
</protein>
<feature type="transmembrane region" description="Helical" evidence="1">
    <location>
        <begin position="165"/>
        <end position="185"/>
    </location>
</feature>
<evidence type="ECO:0000313" key="2">
    <source>
        <dbReference type="EMBL" id="EJP63397.1"/>
    </source>
</evidence>
<feature type="transmembrane region" description="Helical" evidence="1">
    <location>
        <begin position="417"/>
        <end position="441"/>
    </location>
</feature>
<keyword evidence="3" id="KW-1185">Reference proteome</keyword>
<organism evidence="2 3">
    <name type="scientific">Beauveria bassiana (strain ARSEF 2860)</name>
    <name type="common">White muscardine disease fungus</name>
    <name type="synonym">Tritirachium shiotae</name>
    <dbReference type="NCBI Taxonomy" id="655819"/>
    <lineage>
        <taxon>Eukaryota</taxon>
        <taxon>Fungi</taxon>
        <taxon>Dikarya</taxon>
        <taxon>Ascomycota</taxon>
        <taxon>Pezizomycotina</taxon>
        <taxon>Sordariomycetes</taxon>
        <taxon>Hypocreomycetidae</taxon>
        <taxon>Hypocreales</taxon>
        <taxon>Cordycipitaceae</taxon>
        <taxon>Beauveria</taxon>
    </lineage>
</organism>
<sequence>MPVTNRFLLSLFPENVKLFPPYNTDEDGWIVGSDAQGQNADFDTQLVQCAYSPSGSYGPTPRYAFYALLVVTIVWRRVGWAAKVALGAVMVYSATTAIHAVVLASIRTRLMLAIDPEAKNYELVRVQGLSITGQALSYDETAAAGDDSLWMAVLPMAWDSDVDPVLTVVGLAFLVLLPMQIWSLTLRESLRESSVKLLLSLWGVFLFAGALCALVAEAYVQLWAFPQLRFCPRGFHDALPLMNDGSQTVGSTWDGQDRYHWNRTVLAHFVNKTDTRPLGNTCIYPCFDTAWPLRDATEIQVLPRHFGFFTEGNSFWSALVAMYFLFGATSVANLSIAVIMSKPGRRLFAMMRLDYFSEFLNDENAHRLGVSQARYPWTKTLIMFRHILARFQSPRPGSGALGKRILVLCLQGYFRIIYVYAWLFSLLVCLYFTVFMEYVIWASDPPSESFNHIGQWGTIAGLVLTFGAAGLGLVMKNIGRRKQKSIRALSIRQD</sequence>
<proteinExistence type="predicted"/>
<keyword evidence="1" id="KW-0472">Membrane</keyword>
<dbReference type="Proteomes" id="UP000002762">
    <property type="component" value="Unassembled WGS sequence"/>
</dbReference>
<gene>
    <name evidence="2" type="ORF">BBA_07573</name>
</gene>
<dbReference type="EMBL" id="JH725175">
    <property type="protein sequence ID" value="EJP63397.1"/>
    <property type="molecule type" value="Genomic_DNA"/>
</dbReference>
<dbReference type="RefSeq" id="XP_008600892.1">
    <property type="nucleotide sequence ID" value="XM_008602670.1"/>
</dbReference>
<evidence type="ECO:0000313" key="3">
    <source>
        <dbReference type="Proteomes" id="UP000002762"/>
    </source>
</evidence>
<dbReference type="GeneID" id="19890585"/>
<reference evidence="2 3" key="1">
    <citation type="journal article" date="2012" name="Sci. Rep.">
        <title>Genomic perspectives on the evolution of fungal entomopathogenicity in Beauveria bassiana.</title>
        <authorList>
            <person name="Xiao G."/>
            <person name="Ying S.H."/>
            <person name="Zheng P."/>
            <person name="Wang Z.L."/>
            <person name="Zhang S."/>
            <person name="Xie X.Q."/>
            <person name="Shang Y."/>
            <person name="St Leger R.J."/>
            <person name="Zhao G.P."/>
            <person name="Wang C."/>
            <person name="Feng M.G."/>
        </authorList>
    </citation>
    <scope>NUCLEOTIDE SEQUENCE [LARGE SCALE GENOMIC DNA]</scope>
    <source>
        <strain evidence="2 3">ARSEF 2860</strain>
    </source>
</reference>
<dbReference type="InParanoid" id="J4UIJ7"/>
<feature type="transmembrane region" description="Helical" evidence="1">
    <location>
        <begin position="197"/>
        <end position="220"/>
    </location>
</feature>
<feature type="transmembrane region" description="Helical" evidence="1">
    <location>
        <begin position="315"/>
        <end position="340"/>
    </location>
</feature>